<name>A0A0B5W7C4_BACTU</name>
<feature type="domain" description="ABC transmembrane type-2" evidence="9">
    <location>
        <begin position="130"/>
        <end position="374"/>
    </location>
</feature>
<feature type="transmembrane region" description="Helical" evidence="8">
    <location>
        <begin position="227"/>
        <end position="250"/>
    </location>
</feature>
<comment type="subcellular location">
    <subcellularLocation>
        <location evidence="1 8">Cell membrane</location>
        <topology evidence="1 8">Multi-pass membrane protein</topology>
    </subcellularLocation>
</comment>
<gene>
    <name evidence="10" type="ORF">BF38_2963</name>
    <name evidence="11" type="ORF">FOC89_22490</name>
</gene>
<evidence type="ECO:0000313" key="13">
    <source>
        <dbReference type="Proteomes" id="UP000501107"/>
    </source>
</evidence>
<dbReference type="PANTHER" id="PTHR30294:SF45">
    <property type="entry name" value="LINEARMYCIN RESISTANCE PERMEASE PROTEIN LNRN"/>
    <property type="match status" value="1"/>
</dbReference>
<feature type="transmembrane region" description="Helical" evidence="8">
    <location>
        <begin position="21"/>
        <end position="40"/>
    </location>
</feature>
<evidence type="ECO:0000256" key="5">
    <source>
        <dbReference type="ARBA" id="ARBA00022692"/>
    </source>
</evidence>
<dbReference type="Pfam" id="PF12698">
    <property type="entry name" value="ABC2_membrane_3"/>
    <property type="match status" value="1"/>
</dbReference>
<dbReference type="RefSeq" id="WP_000651895.1">
    <property type="nucleotide sequence ID" value="NZ_CP009335.1"/>
</dbReference>
<reference evidence="11 13" key="2">
    <citation type="submission" date="2020-05" db="EMBL/GenBank/DDBJ databases">
        <title>FDA dAtabase for Regulatory Grade micrObial Sequences (FDA-ARGOS): Supporting development and validation of Infectious Disease Dx tests.</title>
        <authorList>
            <person name="Nelson B."/>
            <person name="Plummer A."/>
            <person name="Tallon L."/>
            <person name="Sadzewicz L."/>
            <person name="Zhao X."/>
            <person name="Vavikolanu K."/>
            <person name="Mehta A."/>
            <person name="Aluvathingal J."/>
            <person name="Nadendla S."/>
            <person name="Myers T."/>
            <person name="Yan Y."/>
            <person name="Sichtig H."/>
        </authorList>
    </citation>
    <scope>NUCLEOTIDE SEQUENCE [LARGE SCALE GENOMIC DNA]</scope>
    <source>
        <strain evidence="11 13">FDAARGOS_795</strain>
    </source>
</reference>
<dbReference type="Proteomes" id="UP000031876">
    <property type="component" value="Chromosome"/>
</dbReference>
<evidence type="ECO:0000313" key="12">
    <source>
        <dbReference type="Proteomes" id="UP000031876"/>
    </source>
</evidence>
<dbReference type="AlphaFoldDB" id="A0A0B5W7C4"/>
<evidence type="ECO:0000313" key="11">
    <source>
        <dbReference type="EMBL" id="QKH26596.1"/>
    </source>
</evidence>
<dbReference type="InterPro" id="IPR051449">
    <property type="entry name" value="ABC-2_transporter_component"/>
</dbReference>
<reference evidence="10 12" key="1">
    <citation type="journal article" date="2015" name="Genome Announc.">
        <title>Complete genome sequences for 35 biothreat assay-relevant bacillus species.</title>
        <authorList>
            <person name="Johnson S.L."/>
            <person name="Daligault H.E."/>
            <person name="Davenport K.W."/>
            <person name="Jaissle J."/>
            <person name="Frey K.G."/>
            <person name="Ladner J.T."/>
            <person name="Broomall S.M."/>
            <person name="Bishop-Lilly K.A."/>
            <person name="Bruce D.C."/>
            <person name="Gibbons H.S."/>
            <person name="Coyne S.R."/>
            <person name="Lo C.C."/>
            <person name="Meincke L."/>
            <person name="Munk A.C."/>
            <person name="Koroleva G.I."/>
            <person name="Rosenzweig C.N."/>
            <person name="Palacios G.F."/>
            <person name="Redden C.L."/>
            <person name="Minogue T.D."/>
            <person name="Chain P.S."/>
        </authorList>
    </citation>
    <scope>NUCLEOTIDE SEQUENCE [LARGE SCALE GENOMIC DNA]</scope>
    <source>
        <strain evidence="10 12">HD1011</strain>
    </source>
</reference>
<organism evidence="11 13">
    <name type="scientific">Bacillus thuringiensis</name>
    <dbReference type="NCBI Taxonomy" id="1428"/>
    <lineage>
        <taxon>Bacteria</taxon>
        <taxon>Bacillati</taxon>
        <taxon>Bacillota</taxon>
        <taxon>Bacilli</taxon>
        <taxon>Bacillales</taxon>
        <taxon>Bacillaceae</taxon>
        <taxon>Bacillus</taxon>
        <taxon>Bacillus cereus group</taxon>
    </lineage>
</organism>
<dbReference type="PANTHER" id="PTHR30294">
    <property type="entry name" value="MEMBRANE COMPONENT OF ABC TRANSPORTER YHHJ-RELATED"/>
    <property type="match status" value="1"/>
</dbReference>
<dbReference type="KEGG" id="btw:BF38_2963"/>
<proteinExistence type="inferred from homology"/>
<feature type="transmembrane region" description="Helical" evidence="8">
    <location>
        <begin position="262"/>
        <end position="286"/>
    </location>
</feature>
<dbReference type="EMBL" id="CP009335">
    <property type="protein sequence ID" value="AJG76443.1"/>
    <property type="molecule type" value="Genomic_DNA"/>
</dbReference>
<feature type="transmembrane region" description="Helical" evidence="8">
    <location>
        <begin position="187"/>
        <end position="206"/>
    </location>
</feature>
<dbReference type="Proteomes" id="UP000501107">
    <property type="component" value="Chromosome"/>
</dbReference>
<dbReference type="GO" id="GO:0140359">
    <property type="term" value="F:ABC-type transporter activity"/>
    <property type="evidence" value="ECO:0007669"/>
    <property type="project" value="InterPro"/>
</dbReference>
<dbReference type="PROSITE" id="PS51012">
    <property type="entry name" value="ABC_TM2"/>
    <property type="match status" value="1"/>
</dbReference>
<dbReference type="InterPro" id="IPR047817">
    <property type="entry name" value="ABC2_TM_bact-type"/>
</dbReference>
<dbReference type="InterPro" id="IPR000412">
    <property type="entry name" value="ABC_2_transport"/>
</dbReference>
<evidence type="ECO:0000256" key="4">
    <source>
        <dbReference type="ARBA" id="ARBA00022475"/>
    </source>
</evidence>
<dbReference type="EMBL" id="CP053980">
    <property type="protein sequence ID" value="QKH26596.1"/>
    <property type="molecule type" value="Genomic_DNA"/>
</dbReference>
<dbReference type="Gene3D" id="3.40.1710.10">
    <property type="entry name" value="abc type-2 transporter like domain"/>
    <property type="match status" value="1"/>
</dbReference>
<protein>
    <recommendedName>
        <fullName evidence="8">Transport permease protein</fullName>
    </recommendedName>
</protein>
<evidence type="ECO:0000256" key="7">
    <source>
        <dbReference type="ARBA" id="ARBA00023136"/>
    </source>
</evidence>
<evidence type="ECO:0000256" key="8">
    <source>
        <dbReference type="RuleBase" id="RU361157"/>
    </source>
</evidence>
<accession>A0A0B5W7C4</accession>
<evidence type="ECO:0000256" key="6">
    <source>
        <dbReference type="ARBA" id="ARBA00022989"/>
    </source>
</evidence>
<keyword evidence="5 8" id="KW-0812">Transmembrane</keyword>
<evidence type="ECO:0000256" key="2">
    <source>
        <dbReference type="ARBA" id="ARBA00007783"/>
    </source>
</evidence>
<dbReference type="GO" id="GO:0043190">
    <property type="term" value="C:ATP-binding cassette (ABC) transporter complex"/>
    <property type="evidence" value="ECO:0007669"/>
    <property type="project" value="InterPro"/>
</dbReference>
<evidence type="ECO:0000259" key="9">
    <source>
        <dbReference type="PROSITE" id="PS51012"/>
    </source>
</evidence>
<evidence type="ECO:0000256" key="1">
    <source>
        <dbReference type="ARBA" id="ARBA00004651"/>
    </source>
</evidence>
<keyword evidence="4 8" id="KW-1003">Cell membrane</keyword>
<keyword evidence="7 8" id="KW-0472">Membrane</keyword>
<keyword evidence="6 8" id="KW-1133">Transmembrane helix</keyword>
<sequence length="381" mass="42622">MKDILWLIQKTLSVLLKNKKSLLIIISLPIIGTLISFSMYGNVGQGTLNIGVINKENQPIANDTVKFLEGLNHVKVSKIKESEVEDKLTSKKLDGVITLDSGFSESVREGKPDHIEISSIKGDQVTVFIKSYLYNYIDNIVAISKVAGTDQSTFNSMYAGYQKNSFKVKSETLTDTSKNKDMTNQTMGYLIMFMLFSAANLSGYILKEKENRTYFRLLTTPIDGKKFILSNVGVNMMILTIQILITILFLTNVFHTNINMPFIVMIGVLMLFALIAIGISLVLVAFSKNSASANTMQNLVIVPTCLLAGCYFPYDIMPKAVQKVADFLPQRWLLDTIAKLQQGIPFSELYVNILILFAFAVAFFLIAIYKFGRNNDARNFV</sequence>
<evidence type="ECO:0000256" key="3">
    <source>
        <dbReference type="ARBA" id="ARBA00022448"/>
    </source>
</evidence>
<dbReference type="InterPro" id="IPR013525">
    <property type="entry name" value="ABC2_TM"/>
</dbReference>
<feature type="transmembrane region" description="Helical" evidence="8">
    <location>
        <begin position="349"/>
        <end position="369"/>
    </location>
</feature>
<feature type="transmembrane region" description="Helical" evidence="8">
    <location>
        <begin position="298"/>
        <end position="314"/>
    </location>
</feature>
<comment type="similarity">
    <text evidence="2 8">Belongs to the ABC-2 integral membrane protein family.</text>
</comment>
<keyword evidence="3 8" id="KW-0813">Transport</keyword>
<dbReference type="PRINTS" id="PR00164">
    <property type="entry name" value="ABC2TRNSPORT"/>
</dbReference>
<evidence type="ECO:0000313" key="10">
    <source>
        <dbReference type="EMBL" id="AJG76443.1"/>
    </source>
</evidence>